<dbReference type="InterPro" id="IPR001466">
    <property type="entry name" value="Beta-lactam-related"/>
</dbReference>
<dbReference type="Pfam" id="PF00144">
    <property type="entry name" value="Beta-lactamase"/>
    <property type="match status" value="1"/>
</dbReference>
<dbReference type="PANTHER" id="PTHR46825">
    <property type="entry name" value="D-ALANYL-D-ALANINE-CARBOXYPEPTIDASE/ENDOPEPTIDASE AMPH"/>
    <property type="match status" value="1"/>
</dbReference>
<name>A0A4Y9Y1V8_9AGAM</name>
<keyword evidence="6" id="KW-1185">Reference proteome</keyword>
<feature type="signal peptide" evidence="3">
    <location>
        <begin position="1"/>
        <end position="25"/>
    </location>
</feature>
<dbReference type="PANTHER" id="PTHR46825:SF15">
    <property type="entry name" value="BETA-LACTAMASE-RELATED DOMAIN-CONTAINING PROTEIN"/>
    <property type="match status" value="1"/>
</dbReference>
<comment type="similarity">
    <text evidence="1">Belongs to the peptidase S12 family.</text>
</comment>
<evidence type="ECO:0000313" key="6">
    <source>
        <dbReference type="Proteomes" id="UP000298327"/>
    </source>
</evidence>
<dbReference type="AlphaFoldDB" id="A0A4Y9Y1V8"/>
<feature type="non-terminal residue" evidence="5">
    <location>
        <position position="446"/>
    </location>
</feature>
<feature type="chain" id="PRO_5021479751" description="Beta-lactamase-related domain-containing protein" evidence="3">
    <location>
        <begin position="26"/>
        <end position="446"/>
    </location>
</feature>
<evidence type="ECO:0000256" key="2">
    <source>
        <dbReference type="SAM" id="MobiDB-lite"/>
    </source>
</evidence>
<evidence type="ECO:0000256" key="1">
    <source>
        <dbReference type="ARBA" id="ARBA00038215"/>
    </source>
</evidence>
<feature type="compositionally biased region" description="Low complexity" evidence="2">
    <location>
        <begin position="429"/>
        <end position="446"/>
    </location>
</feature>
<keyword evidence="3" id="KW-0732">Signal</keyword>
<feature type="domain" description="Beta-lactamase-related" evidence="4">
    <location>
        <begin position="48"/>
        <end position="404"/>
    </location>
</feature>
<sequence length="446" mass="49013">MYRYTGVLLAGLVLVGAWEYQTSHGRVGSSSDLQHKTAITPALSKYIEDTLLKESIPGLALGVFHAGGETEFGAWGKRTEDGDAMSTDTLFIIASCSKAFVSASIGILMDDYAHGRNVTPLPDNVTTFDWDTKVKDLLPEEWELMDKWADSSASLRDILSHRTGLPRHDWSYGPYDTAEDVVKRMKHLRPAYEFREQFSYNNLFYMLGAHLVSKYTGSYTQFVQDRIFDPLNMTSSTYSPDKAASSGKLTHAWANFGRRIPTWFTEKNAAISNGPGGAISSVEDLEKWVRMLMNGGIDPYTNTTIIPRSAFDAVTSAQVVATGLTWPGVDSVVCYGLGWLRHSYLGHDACLLPIIITPIMLICRVQIISHSGDIPGIATNIAFLPSEGLGIVVLTNIDETSFPTVDLPQRIIRDTFGHATPSAKNSEIPLSPASTPATPFPSDDQY</sequence>
<dbReference type="SUPFAM" id="SSF56601">
    <property type="entry name" value="beta-lactamase/transpeptidase-like"/>
    <property type="match status" value="1"/>
</dbReference>
<gene>
    <name evidence="5" type="ORF">EVG20_g9215</name>
</gene>
<evidence type="ECO:0000313" key="5">
    <source>
        <dbReference type="EMBL" id="TFY55723.1"/>
    </source>
</evidence>
<reference evidence="5 6" key="1">
    <citation type="submission" date="2019-02" db="EMBL/GenBank/DDBJ databases">
        <title>Genome sequencing of the rare red list fungi Dentipellis fragilis.</title>
        <authorList>
            <person name="Buettner E."/>
            <person name="Kellner H."/>
        </authorList>
    </citation>
    <scope>NUCLEOTIDE SEQUENCE [LARGE SCALE GENOMIC DNA]</scope>
    <source>
        <strain evidence="5 6">DSM 105465</strain>
    </source>
</reference>
<proteinExistence type="inferred from homology"/>
<dbReference type="Gene3D" id="3.40.710.10">
    <property type="entry name" value="DD-peptidase/beta-lactamase superfamily"/>
    <property type="match status" value="1"/>
</dbReference>
<dbReference type="InterPro" id="IPR050491">
    <property type="entry name" value="AmpC-like"/>
</dbReference>
<accession>A0A4Y9Y1V8</accession>
<evidence type="ECO:0000259" key="4">
    <source>
        <dbReference type="Pfam" id="PF00144"/>
    </source>
</evidence>
<organism evidence="5 6">
    <name type="scientific">Dentipellis fragilis</name>
    <dbReference type="NCBI Taxonomy" id="205917"/>
    <lineage>
        <taxon>Eukaryota</taxon>
        <taxon>Fungi</taxon>
        <taxon>Dikarya</taxon>
        <taxon>Basidiomycota</taxon>
        <taxon>Agaricomycotina</taxon>
        <taxon>Agaricomycetes</taxon>
        <taxon>Russulales</taxon>
        <taxon>Hericiaceae</taxon>
        <taxon>Dentipellis</taxon>
    </lineage>
</organism>
<evidence type="ECO:0000256" key="3">
    <source>
        <dbReference type="SAM" id="SignalP"/>
    </source>
</evidence>
<dbReference type="STRING" id="205917.A0A4Y9Y1V8"/>
<protein>
    <recommendedName>
        <fullName evidence="4">Beta-lactamase-related domain-containing protein</fullName>
    </recommendedName>
</protein>
<dbReference type="EMBL" id="SEOQ01000890">
    <property type="protein sequence ID" value="TFY55723.1"/>
    <property type="molecule type" value="Genomic_DNA"/>
</dbReference>
<dbReference type="InterPro" id="IPR012338">
    <property type="entry name" value="Beta-lactam/transpept-like"/>
</dbReference>
<dbReference type="Proteomes" id="UP000298327">
    <property type="component" value="Unassembled WGS sequence"/>
</dbReference>
<dbReference type="OrthoDB" id="5946976at2759"/>
<feature type="region of interest" description="Disordered" evidence="2">
    <location>
        <begin position="422"/>
        <end position="446"/>
    </location>
</feature>
<comment type="caution">
    <text evidence="5">The sequence shown here is derived from an EMBL/GenBank/DDBJ whole genome shotgun (WGS) entry which is preliminary data.</text>
</comment>